<evidence type="ECO:0000313" key="2">
    <source>
        <dbReference type="Proteomes" id="UP000275846"/>
    </source>
</evidence>
<dbReference type="Proteomes" id="UP000275846">
    <property type="component" value="Unassembled WGS sequence"/>
</dbReference>
<organism evidence="3">
    <name type="scientific">Schistocephalus solidus</name>
    <name type="common">Tapeworm</name>
    <dbReference type="NCBI Taxonomy" id="70667"/>
    <lineage>
        <taxon>Eukaryota</taxon>
        <taxon>Metazoa</taxon>
        <taxon>Spiralia</taxon>
        <taxon>Lophotrochozoa</taxon>
        <taxon>Platyhelminthes</taxon>
        <taxon>Cestoda</taxon>
        <taxon>Eucestoda</taxon>
        <taxon>Diphyllobothriidea</taxon>
        <taxon>Diphyllobothriidae</taxon>
        <taxon>Schistocephalus</taxon>
    </lineage>
</organism>
<name>A0A183T6J4_SCHSO</name>
<gene>
    <name evidence="1" type="ORF">SSLN_LOCUS12092</name>
</gene>
<protein>
    <submittedName>
        <fullName evidence="3">Reverse transcriptase domain-containing protein</fullName>
    </submittedName>
</protein>
<reference evidence="1 2" key="2">
    <citation type="submission" date="2018-11" db="EMBL/GenBank/DDBJ databases">
        <authorList>
            <consortium name="Pathogen Informatics"/>
        </authorList>
    </citation>
    <scope>NUCLEOTIDE SEQUENCE [LARGE SCALE GENOMIC DNA]</scope>
    <source>
        <strain evidence="1 2">NST_G2</strain>
    </source>
</reference>
<dbReference type="OrthoDB" id="425014at2759"/>
<accession>A0A183T6J4</accession>
<evidence type="ECO:0000313" key="1">
    <source>
        <dbReference type="EMBL" id="VDL98477.1"/>
    </source>
</evidence>
<proteinExistence type="predicted"/>
<dbReference type="EMBL" id="UYSU01037021">
    <property type="protein sequence ID" value="VDL98477.1"/>
    <property type="molecule type" value="Genomic_DNA"/>
</dbReference>
<reference evidence="3" key="1">
    <citation type="submission" date="2016-06" db="UniProtKB">
        <authorList>
            <consortium name="WormBaseParasite"/>
        </authorList>
    </citation>
    <scope>IDENTIFICATION</scope>
</reference>
<evidence type="ECO:0000313" key="3">
    <source>
        <dbReference type="WBParaSite" id="SSLN_0001254701-mRNA-1"/>
    </source>
</evidence>
<sequence>MHPRSRRWHLQDYVLVRRRNRQDVLVTKAIRDADGWTDHHLVISQMRLRMQPWRRPQVKRLSGKLNTLLFNLPAHCFDFSNQITEKLEDLQAPDDDATVKTRWRQLRNVIQSTTLEVIGCERRQHQDCLIVSAMLMDTYRDEQPEIRITYRTDRHLLNSRRMQASIRASTTTVHDLLFADDCTLNTVMEEDMQRTMDLFATVCAEYNAPRINVNNKAFVWDTVKCLLKIIVVDVNPTIFVQCASPLLCGELSTAISQLSLISQQTPHRNRLRSHLIGSTYPFESTTDVSTSVE</sequence>
<dbReference type="WBParaSite" id="SSLN_0001254701-mRNA-1">
    <property type="protein sequence ID" value="SSLN_0001254701-mRNA-1"/>
    <property type="gene ID" value="SSLN_0001254701"/>
</dbReference>
<keyword evidence="2" id="KW-1185">Reference proteome</keyword>
<dbReference type="AlphaFoldDB" id="A0A183T6J4"/>